<evidence type="ECO:0000313" key="2">
    <source>
        <dbReference type="Proteomes" id="UP000789375"/>
    </source>
</evidence>
<keyword evidence="2" id="KW-1185">Reference proteome</keyword>
<protein>
    <submittedName>
        <fullName evidence="1">13554_t:CDS:1</fullName>
    </submittedName>
</protein>
<dbReference type="AlphaFoldDB" id="A0A9N9AGG6"/>
<evidence type="ECO:0000313" key="1">
    <source>
        <dbReference type="EMBL" id="CAG8528707.1"/>
    </source>
</evidence>
<proteinExistence type="predicted"/>
<dbReference type="Proteomes" id="UP000789375">
    <property type="component" value="Unassembled WGS sequence"/>
</dbReference>
<organism evidence="1 2">
    <name type="scientific">Funneliformis mosseae</name>
    <name type="common">Endomycorrhizal fungus</name>
    <name type="synonym">Glomus mosseae</name>
    <dbReference type="NCBI Taxonomy" id="27381"/>
    <lineage>
        <taxon>Eukaryota</taxon>
        <taxon>Fungi</taxon>
        <taxon>Fungi incertae sedis</taxon>
        <taxon>Mucoromycota</taxon>
        <taxon>Glomeromycotina</taxon>
        <taxon>Glomeromycetes</taxon>
        <taxon>Glomerales</taxon>
        <taxon>Glomeraceae</taxon>
        <taxon>Funneliformis</taxon>
    </lineage>
</organism>
<sequence length="53" mass="6121">MNIYDAKRNINTTSTDEGTTEIDDIFDIYSSFQYMEESNSSSTTEEAYFSTKE</sequence>
<accession>A0A9N9AGG6</accession>
<reference evidence="1" key="1">
    <citation type="submission" date="2021-06" db="EMBL/GenBank/DDBJ databases">
        <authorList>
            <person name="Kallberg Y."/>
            <person name="Tangrot J."/>
            <person name="Rosling A."/>
        </authorList>
    </citation>
    <scope>NUCLEOTIDE SEQUENCE</scope>
    <source>
        <strain evidence="1">87-6 pot B 2015</strain>
    </source>
</reference>
<name>A0A9N9AGG6_FUNMO</name>
<dbReference type="EMBL" id="CAJVPP010001017">
    <property type="protein sequence ID" value="CAG8528707.1"/>
    <property type="molecule type" value="Genomic_DNA"/>
</dbReference>
<gene>
    <name evidence="1" type="ORF">FMOSSE_LOCUS5400</name>
</gene>
<comment type="caution">
    <text evidence="1">The sequence shown here is derived from an EMBL/GenBank/DDBJ whole genome shotgun (WGS) entry which is preliminary data.</text>
</comment>